<evidence type="ECO:0000256" key="1">
    <source>
        <dbReference type="SAM" id="SignalP"/>
    </source>
</evidence>
<reference evidence="3" key="1">
    <citation type="submission" date="2016-11" db="UniProtKB">
        <authorList>
            <consortium name="WormBaseParasite"/>
        </authorList>
    </citation>
    <scope>IDENTIFICATION</scope>
</reference>
<organism evidence="2 3">
    <name type="scientific">Caenorhabditis tropicalis</name>
    <dbReference type="NCBI Taxonomy" id="1561998"/>
    <lineage>
        <taxon>Eukaryota</taxon>
        <taxon>Metazoa</taxon>
        <taxon>Ecdysozoa</taxon>
        <taxon>Nematoda</taxon>
        <taxon>Chromadorea</taxon>
        <taxon>Rhabditida</taxon>
        <taxon>Rhabditina</taxon>
        <taxon>Rhabditomorpha</taxon>
        <taxon>Rhabditoidea</taxon>
        <taxon>Rhabditidae</taxon>
        <taxon>Peloderinae</taxon>
        <taxon>Caenorhabditis</taxon>
    </lineage>
</organism>
<evidence type="ECO:0000313" key="2">
    <source>
        <dbReference type="Proteomes" id="UP000095282"/>
    </source>
</evidence>
<keyword evidence="1" id="KW-0732">Signal</keyword>
<evidence type="ECO:0000313" key="3">
    <source>
        <dbReference type="WBParaSite" id="Csp11.Scaffold630.g19528.t2"/>
    </source>
</evidence>
<sequence length="272" mass="29216">MTSSQILMILILWMTSEVLAEDLVCYQCASPNLQNNWGLTGLPLKPDSLKFDSVCAKADTNELVPDFISGNCASSCFELMLPVNGEYGFVRGCHENFVSNEFKVTNGTCHVNLVSTLYAGVSFCPPANAEADKCNSKISTSSVQAGKGVTGCETEAKHSCKSCTEYGGSGSCSASTTDTCKGVYCTKTTGRLNGQFYESRGCGYFNPIGSNVCSWTDQVYNVSTGIDSAMRSRKKRAVSLAFQANQCELCNSSPRFSSIILSILSASFLVFL</sequence>
<dbReference type="eggNOG" id="ENOG502R1ED">
    <property type="taxonomic scope" value="Eukaryota"/>
</dbReference>
<dbReference type="Proteomes" id="UP000095282">
    <property type="component" value="Unplaced"/>
</dbReference>
<accession>A0A1I7UUP0</accession>
<feature type="chain" id="PRO_5009309358" evidence="1">
    <location>
        <begin position="21"/>
        <end position="272"/>
    </location>
</feature>
<proteinExistence type="predicted"/>
<name>A0A1I7UUP0_9PELO</name>
<dbReference type="STRING" id="1561998.A0A1I7UUP0"/>
<keyword evidence="2" id="KW-1185">Reference proteome</keyword>
<dbReference type="AlphaFoldDB" id="A0A1I7UUP0"/>
<dbReference type="WBParaSite" id="Csp11.Scaffold630.g19528.t2">
    <property type="protein sequence ID" value="Csp11.Scaffold630.g19528.t2"/>
    <property type="gene ID" value="Csp11.Scaffold630.g19528"/>
</dbReference>
<feature type="signal peptide" evidence="1">
    <location>
        <begin position="1"/>
        <end position="20"/>
    </location>
</feature>
<protein>
    <submittedName>
        <fullName evidence="3">Secreted protein</fullName>
    </submittedName>
</protein>